<gene>
    <name evidence="4" type="ORF">BZA70DRAFT_279199</name>
</gene>
<dbReference type="SUPFAM" id="SSF51735">
    <property type="entry name" value="NAD(P)-binding Rossmann-fold domains"/>
    <property type="match status" value="1"/>
</dbReference>
<dbReference type="RefSeq" id="XP_064768188.1">
    <property type="nucleotide sequence ID" value="XM_064912740.1"/>
</dbReference>
<comment type="subcellular location">
    <subcellularLocation>
        <location evidence="1">Mitochondrion outer membrane</location>
        <topology evidence="1">Peripheral membrane protein</topology>
    </subcellularLocation>
</comment>
<keyword evidence="5" id="KW-1185">Reference proteome</keyword>
<accession>A0ABR1F5Q6</accession>
<dbReference type="InterPro" id="IPR014843">
    <property type="entry name" value="Him1/Fmp52"/>
</dbReference>
<dbReference type="EMBL" id="JBBJBU010000006">
    <property type="protein sequence ID" value="KAK7205155.1"/>
    <property type="molecule type" value="Genomic_DNA"/>
</dbReference>
<comment type="similarity">
    <text evidence="2">Belongs to the FMP52 family.</text>
</comment>
<keyword evidence="3" id="KW-0496">Mitochondrion</keyword>
<dbReference type="GeneID" id="90038252"/>
<evidence type="ECO:0000256" key="3">
    <source>
        <dbReference type="ARBA" id="ARBA00022787"/>
    </source>
</evidence>
<keyword evidence="3" id="KW-1000">Mitochondrion outer membrane</keyword>
<organism evidence="4 5">
    <name type="scientific">Myxozyma melibiosi</name>
    <dbReference type="NCBI Taxonomy" id="54550"/>
    <lineage>
        <taxon>Eukaryota</taxon>
        <taxon>Fungi</taxon>
        <taxon>Dikarya</taxon>
        <taxon>Ascomycota</taxon>
        <taxon>Saccharomycotina</taxon>
        <taxon>Lipomycetes</taxon>
        <taxon>Lipomycetales</taxon>
        <taxon>Lipomycetaceae</taxon>
        <taxon>Myxozyma</taxon>
    </lineage>
</organism>
<evidence type="ECO:0000313" key="5">
    <source>
        <dbReference type="Proteomes" id="UP001498771"/>
    </source>
</evidence>
<dbReference type="PANTHER" id="PTHR14097">
    <property type="entry name" value="OXIDOREDUCTASE HTATIP2"/>
    <property type="match status" value="1"/>
</dbReference>
<evidence type="ECO:0000256" key="2">
    <source>
        <dbReference type="ARBA" id="ARBA00006617"/>
    </source>
</evidence>
<keyword evidence="3" id="KW-0472">Membrane</keyword>
<proteinExistence type="inferred from homology"/>
<evidence type="ECO:0000313" key="4">
    <source>
        <dbReference type="EMBL" id="KAK7205155.1"/>
    </source>
</evidence>
<dbReference type="Proteomes" id="UP001498771">
    <property type="component" value="Unassembled WGS sequence"/>
</dbReference>
<dbReference type="PANTHER" id="PTHR14097:SF7">
    <property type="entry name" value="OXIDOREDUCTASE HTATIP2"/>
    <property type="match status" value="1"/>
</dbReference>
<dbReference type="Pfam" id="PF08732">
    <property type="entry name" value="HIM1"/>
    <property type="match status" value="1"/>
</dbReference>
<comment type="caution">
    <text evidence="4">The sequence shown here is derived from an EMBL/GenBank/DDBJ whole genome shotgun (WGS) entry which is preliminary data.</text>
</comment>
<reference evidence="4 5" key="1">
    <citation type="submission" date="2024-03" db="EMBL/GenBank/DDBJ databases">
        <title>Genome-scale model development and genomic sequencing of the oleaginous clade Lipomyces.</title>
        <authorList>
            <consortium name="Lawrence Berkeley National Laboratory"/>
            <person name="Czajka J.J."/>
            <person name="Han Y."/>
            <person name="Kim J."/>
            <person name="Mondo S.J."/>
            <person name="Hofstad B.A."/>
            <person name="Robles A."/>
            <person name="Haridas S."/>
            <person name="Riley R."/>
            <person name="LaButti K."/>
            <person name="Pangilinan J."/>
            <person name="Andreopoulos W."/>
            <person name="Lipzen A."/>
            <person name="Yan J."/>
            <person name="Wang M."/>
            <person name="Ng V."/>
            <person name="Grigoriev I.V."/>
            <person name="Spatafora J.W."/>
            <person name="Magnuson J.K."/>
            <person name="Baker S.E."/>
            <person name="Pomraning K.R."/>
        </authorList>
    </citation>
    <scope>NUCLEOTIDE SEQUENCE [LARGE SCALE GENOMIC DNA]</scope>
    <source>
        <strain evidence="4 5">Phaff 52-87</strain>
    </source>
</reference>
<name>A0ABR1F5Q6_9ASCO</name>
<evidence type="ECO:0000256" key="1">
    <source>
        <dbReference type="ARBA" id="ARBA00004450"/>
    </source>
</evidence>
<protein>
    <submittedName>
        <fullName evidence="4">NAD dependent epimerase/dehydratase family protein-like protein</fullName>
    </submittedName>
</protein>
<dbReference type="Gene3D" id="3.40.50.720">
    <property type="entry name" value="NAD(P)-binding Rossmann-like Domain"/>
    <property type="match status" value="1"/>
</dbReference>
<dbReference type="InterPro" id="IPR036291">
    <property type="entry name" value="NAD(P)-bd_dom_sf"/>
</dbReference>
<sequence>MTTLAIVGATGLVGGFFTSLARTATLPSDITNVVAISRKAVKLDFSASSNKITNTVAPDLVSAIPSDTKILFSGLGTTKATAGSFEKQYAIDYTLNLDLAKAAKTAGATTYVLVSSTGASEDAYFAYSKMKGELERDVKALDFERTIILRPGLILGDRPEDKRPAEALAQGLYKGLRKIPVLGGFTKSSSIPAEDIAKAAFVLINKGEKGVGIYGNTELVELAKEYK</sequence>